<comment type="caution">
    <text evidence="3">The sequence shown here is derived from an EMBL/GenBank/DDBJ whole genome shotgun (WGS) entry which is preliminary data.</text>
</comment>
<evidence type="ECO:0000313" key="6">
    <source>
        <dbReference type="EMBL" id="CAL6015390.1"/>
    </source>
</evidence>
<organism evidence="3">
    <name type="scientific">Hexamita inflata</name>
    <dbReference type="NCBI Taxonomy" id="28002"/>
    <lineage>
        <taxon>Eukaryota</taxon>
        <taxon>Metamonada</taxon>
        <taxon>Diplomonadida</taxon>
        <taxon>Hexamitidae</taxon>
        <taxon>Hexamitinae</taxon>
        <taxon>Hexamita</taxon>
    </lineage>
</organism>
<dbReference type="EMBL" id="CATOUU010000531">
    <property type="protein sequence ID" value="CAI9933073.1"/>
    <property type="molecule type" value="Genomic_DNA"/>
</dbReference>
<name>A0AA86U954_9EUKA</name>
<feature type="transmembrane region" description="Helical" evidence="1">
    <location>
        <begin position="12"/>
        <end position="30"/>
    </location>
</feature>
<dbReference type="EMBL" id="CAXDID020000004">
    <property type="protein sequence ID" value="CAL5973215.1"/>
    <property type="molecule type" value="Genomic_DNA"/>
</dbReference>
<proteinExistence type="predicted"/>
<keyword evidence="1" id="KW-0472">Membrane</keyword>
<dbReference type="EMBL" id="CATOUU010000867">
    <property type="protein sequence ID" value="CAI9955789.1"/>
    <property type="molecule type" value="Genomic_DNA"/>
</dbReference>
<reference evidence="3" key="1">
    <citation type="submission" date="2023-06" db="EMBL/GenBank/DDBJ databases">
        <authorList>
            <person name="Kurt Z."/>
        </authorList>
    </citation>
    <scope>NUCLEOTIDE SEQUENCE</scope>
</reference>
<gene>
    <name evidence="2" type="ORF">HINF_LOCUS20718</name>
    <name evidence="5" type="ORF">HINF_LOCUS2264</name>
    <name evidence="6" type="ORF">HINF_LOCUS24778</name>
    <name evidence="3" type="ORF">HINF_LOCUS29927</name>
    <name evidence="4" type="ORF">HINF_LOCUS43434</name>
    <name evidence="7" type="ORF">HINF_LOCUS66889</name>
</gene>
<protein>
    <submittedName>
        <fullName evidence="5">Hypothetical_protein</fullName>
    </submittedName>
</protein>
<dbReference type="EMBL" id="CAXDID020000073">
    <property type="protein sequence ID" value="CAL6015390.1"/>
    <property type="molecule type" value="Genomic_DNA"/>
</dbReference>
<accession>A0AA86U954</accession>
<evidence type="ECO:0000313" key="7">
    <source>
        <dbReference type="EMBL" id="CAL6093267.1"/>
    </source>
</evidence>
<evidence type="ECO:0000313" key="3">
    <source>
        <dbReference type="EMBL" id="CAI9942282.1"/>
    </source>
</evidence>
<evidence type="ECO:0000313" key="4">
    <source>
        <dbReference type="EMBL" id="CAI9955789.1"/>
    </source>
</evidence>
<dbReference type="AlphaFoldDB" id="A0AA86U954"/>
<reference evidence="5 8" key="2">
    <citation type="submission" date="2024-07" db="EMBL/GenBank/DDBJ databases">
        <authorList>
            <person name="Akdeniz Z."/>
        </authorList>
    </citation>
    <scope>NUCLEOTIDE SEQUENCE [LARGE SCALE GENOMIC DNA]</scope>
</reference>
<evidence type="ECO:0000313" key="5">
    <source>
        <dbReference type="EMBL" id="CAL5973215.1"/>
    </source>
</evidence>
<evidence type="ECO:0000313" key="2">
    <source>
        <dbReference type="EMBL" id="CAI9933073.1"/>
    </source>
</evidence>
<evidence type="ECO:0000313" key="8">
    <source>
        <dbReference type="Proteomes" id="UP001642409"/>
    </source>
</evidence>
<dbReference type="EMBL" id="CAXDID020000456">
    <property type="protein sequence ID" value="CAL6093267.1"/>
    <property type="molecule type" value="Genomic_DNA"/>
</dbReference>
<evidence type="ECO:0000256" key="1">
    <source>
        <dbReference type="SAM" id="Phobius"/>
    </source>
</evidence>
<dbReference type="Proteomes" id="UP001642409">
    <property type="component" value="Unassembled WGS sequence"/>
</dbReference>
<dbReference type="EMBL" id="CATOUU010000699">
    <property type="protein sequence ID" value="CAI9942282.1"/>
    <property type="molecule type" value="Genomic_DNA"/>
</dbReference>
<keyword evidence="1" id="KW-1133">Transmembrane helix</keyword>
<keyword evidence="8" id="KW-1185">Reference proteome</keyword>
<keyword evidence="1" id="KW-0812">Transmembrane</keyword>
<sequence length="183" mass="20979">MKTQVQAALAKSFYIGFLSLILIISSIFFADFQTLGIKSELPLPTMDQFQIKEVQNVPIRGKIFKVSYFMNSELITFKGFNGHMERTCAGYFKQKIGRNTSFLGYHVVRPTDFKGTVLEGLNVSCIPLNNKNNWADFKNLEVFFTVLTVFEVIMYVVAVSLVFIRLESWCTCRNMNGQLYNMC</sequence>
<feature type="transmembrane region" description="Helical" evidence="1">
    <location>
        <begin position="142"/>
        <end position="164"/>
    </location>
</feature>